<dbReference type="GeneID" id="25909451"/>
<protein>
    <submittedName>
        <fullName evidence="1">Uncharacterized protein</fullName>
    </submittedName>
</protein>
<evidence type="ECO:0000313" key="1">
    <source>
        <dbReference type="EMBL" id="KNC78627.1"/>
    </source>
</evidence>
<accession>A0A0L0FPA5</accession>
<gene>
    <name evidence="1" type="ORF">SARC_08947</name>
</gene>
<organism evidence="1 2">
    <name type="scientific">Sphaeroforma arctica JP610</name>
    <dbReference type="NCBI Taxonomy" id="667725"/>
    <lineage>
        <taxon>Eukaryota</taxon>
        <taxon>Ichthyosporea</taxon>
        <taxon>Ichthyophonida</taxon>
        <taxon>Sphaeroforma</taxon>
    </lineage>
</organism>
<evidence type="ECO:0000313" key="2">
    <source>
        <dbReference type="Proteomes" id="UP000054560"/>
    </source>
</evidence>
<dbReference type="RefSeq" id="XP_014152529.1">
    <property type="nucleotide sequence ID" value="XM_014297054.1"/>
</dbReference>
<reference evidence="1 2" key="1">
    <citation type="submission" date="2011-02" db="EMBL/GenBank/DDBJ databases">
        <title>The Genome Sequence of Sphaeroforma arctica JP610.</title>
        <authorList>
            <consortium name="The Broad Institute Genome Sequencing Platform"/>
            <person name="Russ C."/>
            <person name="Cuomo C."/>
            <person name="Young S.K."/>
            <person name="Zeng Q."/>
            <person name="Gargeya S."/>
            <person name="Alvarado L."/>
            <person name="Berlin A."/>
            <person name="Chapman S.B."/>
            <person name="Chen Z."/>
            <person name="Freedman E."/>
            <person name="Gellesch M."/>
            <person name="Goldberg J."/>
            <person name="Griggs A."/>
            <person name="Gujja S."/>
            <person name="Heilman E."/>
            <person name="Heiman D."/>
            <person name="Howarth C."/>
            <person name="Mehta T."/>
            <person name="Neiman D."/>
            <person name="Pearson M."/>
            <person name="Roberts A."/>
            <person name="Saif S."/>
            <person name="Shea T."/>
            <person name="Shenoy N."/>
            <person name="Sisk P."/>
            <person name="Stolte C."/>
            <person name="Sykes S."/>
            <person name="White J."/>
            <person name="Yandava C."/>
            <person name="Burger G."/>
            <person name="Gray M.W."/>
            <person name="Holland P.W.H."/>
            <person name="King N."/>
            <person name="Lang F.B.F."/>
            <person name="Roger A.J."/>
            <person name="Ruiz-Trillo I."/>
            <person name="Haas B."/>
            <person name="Nusbaum C."/>
            <person name="Birren B."/>
        </authorList>
    </citation>
    <scope>NUCLEOTIDE SEQUENCE [LARGE SCALE GENOMIC DNA]</scope>
    <source>
        <strain evidence="1 2">JP610</strain>
    </source>
</reference>
<proteinExistence type="predicted"/>
<sequence length="313" mass="33949">MFASRIRTLAARGGFVSGACAKKRPHSALQANNFRNRDIAPIAACALTIQTAKCTTNTPNKESESNSVERAEEKLDEIVHGVLNITHNHCFTHGHTIVNTAISQALDICQLKHTLVAGFRVRSWTPQDGSPPHHEAKAHTWICDHLGRVLDLNCDFMPFVKTSVTADTDLSSPEAFAAFMNSKRSEWNDDSVDEVLSYTGVPPVGCVTAKGVIATVPEGAERIGDDCVGIDKFLGLGCGRFSCHYYPKSVSNGEGEVVLPDLPGLVVVPGQPSVDSLESVLLSREMYKRLLSPEVKLRIFEPISNLGKAPTTK</sequence>
<dbReference type="AlphaFoldDB" id="A0A0L0FPA5"/>
<dbReference type="EMBL" id="KQ242454">
    <property type="protein sequence ID" value="KNC78627.1"/>
    <property type="molecule type" value="Genomic_DNA"/>
</dbReference>
<keyword evidence="2" id="KW-1185">Reference proteome</keyword>
<dbReference type="Proteomes" id="UP000054560">
    <property type="component" value="Unassembled WGS sequence"/>
</dbReference>
<name>A0A0L0FPA5_9EUKA</name>